<feature type="non-terminal residue" evidence="3">
    <location>
        <position position="1"/>
    </location>
</feature>
<proteinExistence type="predicted"/>
<evidence type="ECO:0000256" key="1">
    <source>
        <dbReference type="SAM" id="MobiDB-lite"/>
    </source>
</evidence>
<organism evidence="3 4">
    <name type="scientific">Babesia divergens</name>
    <dbReference type="NCBI Taxonomy" id="32595"/>
    <lineage>
        <taxon>Eukaryota</taxon>
        <taxon>Sar</taxon>
        <taxon>Alveolata</taxon>
        <taxon>Apicomplexa</taxon>
        <taxon>Aconoidasida</taxon>
        <taxon>Piroplasmida</taxon>
        <taxon>Babesiidae</taxon>
        <taxon>Babesia</taxon>
    </lineage>
</organism>
<feature type="transmembrane region" description="Helical" evidence="2">
    <location>
        <begin position="152"/>
        <end position="172"/>
    </location>
</feature>
<sequence length="214" mass="22954">LASDVHLTTYNGGIHIGAMEPDVNSSLGISSVTPPAVVSTHSLEDVKNHNTMVNVQSESKMPDGPIISANSHLRDATTNDYNSTVNREMMPKRRVDAAKKSGKSITAIVAEPAKKDKEDEHSSMNPVADANPQLETGGIAPSTEKLPKSLKVAGGVFAIILLTAAGATAFYTRKQKKENQSSFEEVGFDIYEGTNRHNIETAVHISEDVWGEAL</sequence>
<dbReference type="Proteomes" id="UP001195914">
    <property type="component" value="Unassembled WGS sequence"/>
</dbReference>
<name>A0AAD9LKD3_BABDI</name>
<keyword evidence="2" id="KW-1133">Transmembrane helix</keyword>
<evidence type="ECO:0000256" key="2">
    <source>
        <dbReference type="SAM" id="Phobius"/>
    </source>
</evidence>
<keyword evidence="2" id="KW-0812">Transmembrane</keyword>
<gene>
    <name evidence="3" type="ORF">X943_002263</name>
</gene>
<dbReference type="AlphaFoldDB" id="A0AAD9LKD3"/>
<comment type="caution">
    <text evidence="3">The sequence shown here is derived from an EMBL/GenBank/DDBJ whole genome shotgun (WGS) entry which is preliminary data.</text>
</comment>
<keyword evidence="2" id="KW-0472">Membrane</keyword>
<feature type="compositionally biased region" description="Basic and acidic residues" evidence="1">
    <location>
        <begin position="112"/>
        <end position="122"/>
    </location>
</feature>
<feature type="region of interest" description="Disordered" evidence="1">
    <location>
        <begin position="108"/>
        <end position="134"/>
    </location>
</feature>
<evidence type="ECO:0000313" key="4">
    <source>
        <dbReference type="Proteomes" id="UP001195914"/>
    </source>
</evidence>
<reference evidence="3" key="1">
    <citation type="journal article" date="2014" name="Nucleic Acids Res.">
        <title>The evolutionary dynamics of variant antigen genes in Babesia reveal a history of genomic innovation underlying host-parasite interaction.</title>
        <authorList>
            <person name="Jackson A.P."/>
            <person name="Otto T.D."/>
            <person name="Darby A."/>
            <person name="Ramaprasad A."/>
            <person name="Xia D."/>
            <person name="Echaide I.E."/>
            <person name="Farber M."/>
            <person name="Gahlot S."/>
            <person name="Gamble J."/>
            <person name="Gupta D."/>
            <person name="Gupta Y."/>
            <person name="Jackson L."/>
            <person name="Malandrin L."/>
            <person name="Malas T.B."/>
            <person name="Moussa E."/>
            <person name="Nair M."/>
            <person name="Reid A.J."/>
            <person name="Sanders M."/>
            <person name="Sharma J."/>
            <person name="Tracey A."/>
            <person name="Quail M.A."/>
            <person name="Weir W."/>
            <person name="Wastling J.M."/>
            <person name="Hall N."/>
            <person name="Willadsen P."/>
            <person name="Lingelbach K."/>
            <person name="Shiels B."/>
            <person name="Tait A."/>
            <person name="Berriman M."/>
            <person name="Allred D.R."/>
            <person name="Pain A."/>
        </authorList>
    </citation>
    <scope>NUCLEOTIDE SEQUENCE</scope>
    <source>
        <strain evidence="3">1802A</strain>
    </source>
</reference>
<evidence type="ECO:0000313" key="3">
    <source>
        <dbReference type="EMBL" id="KAK1939680.1"/>
    </source>
</evidence>
<dbReference type="EMBL" id="JAHBMH010000007">
    <property type="protein sequence ID" value="KAK1939680.1"/>
    <property type="molecule type" value="Genomic_DNA"/>
</dbReference>
<keyword evidence="4" id="KW-1185">Reference proteome</keyword>
<protein>
    <submittedName>
        <fullName evidence="3">Uncharacterized protein</fullName>
    </submittedName>
</protein>
<reference evidence="3" key="2">
    <citation type="submission" date="2021-05" db="EMBL/GenBank/DDBJ databases">
        <authorList>
            <person name="Pain A."/>
        </authorList>
    </citation>
    <scope>NUCLEOTIDE SEQUENCE</scope>
    <source>
        <strain evidence="3">1802A</strain>
    </source>
</reference>
<accession>A0AAD9LKD3</accession>